<dbReference type="PANTHER" id="PTHR35567:SF1">
    <property type="entry name" value="CONSERVED FUNGAL PROTEIN (AFU_ORTHOLOGUE AFUA_1G14230)"/>
    <property type="match status" value="1"/>
</dbReference>
<sequence length="239" mass="25300">MISNAAFVILASLVHNTFASPAARGANAPLCDVSSAVIETNGSTLPSPKYTPSFVGLGVGTQNYTCTSNGTYSNVGALAELFDISCLYGEPGFDELTSVTSLLWNAAPPALTPAEIISFGEKYDLSFVLGEHYFVVNPVTGSGLSPKWDFTSHAFAGNPNAYVVGSKVDDVPAVTGSSDIDWLYLTNLTGSLANEIYRIETRGGQPPSSCTPGSNNITVKYTSLYCEFAFELVVKDTFD</sequence>
<dbReference type="Pfam" id="PF11937">
    <property type="entry name" value="DUF3455"/>
    <property type="match status" value="1"/>
</dbReference>
<name>A0AA38PLK1_9AGAR</name>
<proteinExistence type="predicted"/>
<comment type="caution">
    <text evidence="2">The sequence shown here is derived from an EMBL/GenBank/DDBJ whole genome shotgun (WGS) entry which is preliminary data.</text>
</comment>
<feature type="chain" id="PRO_5041422426" evidence="1">
    <location>
        <begin position="20"/>
        <end position="239"/>
    </location>
</feature>
<protein>
    <submittedName>
        <fullName evidence="2">Malate dehydrogenase</fullName>
    </submittedName>
</protein>
<evidence type="ECO:0000313" key="3">
    <source>
        <dbReference type="Proteomes" id="UP001163846"/>
    </source>
</evidence>
<dbReference type="AlphaFoldDB" id="A0AA38PLK1"/>
<keyword evidence="3" id="KW-1185">Reference proteome</keyword>
<feature type="signal peptide" evidence="1">
    <location>
        <begin position="1"/>
        <end position="19"/>
    </location>
</feature>
<dbReference type="InterPro" id="IPR021851">
    <property type="entry name" value="DUF3455"/>
</dbReference>
<dbReference type="Proteomes" id="UP001163846">
    <property type="component" value="Unassembled WGS sequence"/>
</dbReference>
<evidence type="ECO:0000313" key="2">
    <source>
        <dbReference type="EMBL" id="KAJ3845184.1"/>
    </source>
</evidence>
<dbReference type="PANTHER" id="PTHR35567">
    <property type="entry name" value="MALATE DEHYDROGENASE (AFU_ORTHOLOGUE AFUA_2G13800)"/>
    <property type="match status" value="1"/>
</dbReference>
<accession>A0AA38PLK1</accession>
<evidence type="ECO:0000256" key="1">
    <source>
        <dbReference type="SAM" id="SignalP"/>
    </source>
</evidence>
<organism evidence="2 3">
    <name type="scientific">Lentinula raphanica</name>
    <dbReference type="NCBI Taxonomy" id="153919"/>
    <lineage>
        <taxon>Eukaryota</taxon>
        <taxon>Fungi</taxon>
        <taxon>Dikarya</taxon>
        <taxon>Basidiomycota</taxon>
        <taxon>Agaricomycotina</taxon>
        <taxon>Agaricomycetes</taxon>
        <taxon>Agaricomycetidae</taxon>
        <taxon>Agaricales</taxon>
        <taxon>Marasmiineae</taxon>
        <taxon>Omphalotaceae</taxon>
        <taxon>Lentinula</taxon>
    </lineage>
</organism>
<dbReference type="EMBL" id="MU805940">
    <property type="protein sequence ID" value="KAJ3845184.1"/>
    <property type="molecule type" value="Genomic_DNA"/>
</dbReference>
<reference evidence="2" key="1">
    <citation type="submission" date="2022-08" db="EMBL/GenBank/DDBJ databases">
        <authorList>
            <consortium name="DOE Joint Genome Institute"/>
            <person name="Min B."/>
            <person name="Riley R."/>
            <person name="Sierra-Patev S."/>
            <person name="Naranjo-Ortiz M."/>
            <person name="Looney B."/>
            <person name="Konkel Z."/>
            <person name="Slot J.C."/>
            <person name="Sakamoto Y."/>
            <person name="Steenwyk J.L."/>
            <person name="Rokas A."/>
            <person name="Carro J."/>
            <person name="Camarero S."/>
            <person name="Ferreira P."/>
            <person name="Molpeceres G."/>
            <person name="Ruiz-Duenas F.J."/>
            <person name="Serrano A."/>
            <person name="Henrissat B."/>
            <person name="Drula E."/>
            <person name="Hughes K.W."/>
            <person name="Mata J.L."/>
            <person name="Ishikawa N.K."/>
            <person name="Vargas-Isla R."/>
            <person name="Ushijima S."/>
            <person name="Smith C.A."/>
            <person name="Ahrendt S."/>
            <person name="Andreopoulos W."/>
            <person name="He G."/>
            <person name="Labutti K."/>
            <person name="Lipzen A."/>
            <person name="Ng V."/>
            <person name="Sandor L."/>
            <person name="Barry K."/>
            <person name="Martinez A.T."/>
            <person name="Xiao Y."/>
            <person name="Gibbons J.G."/>
            <person name="Terashima K."/>
            <person name="Hibbett D.S."/>
            <person name="Grigoriev I.V."/>
        </authorList>
    </citation>
    <scope>NUCLEOTIDE SEQUENCE</scope>
    <source>
        <strain evidence="2">TFB9207</strain>
    </source>
</reference>
<gene>
    <name evidence="2" type="ORF">F5878DRAFT_571990</name>
</gene>
<keyword evidence="1" id="KW-0732">Signal</keyword>